<organism evidence="1 2">
    <name type="scientific">Paenimyroides ceti</name>
    <dbReference type="NCBI Taxonomy" id="395087"/>
    <lineage>
        <taxon>Bacteria</taxon>
        <taxon>Pseudomonadati</taxon>
        <taxon>Bacteroidota</taxon>
        <taxon>Flavobacteriia</taxon>
        <taxon>Flavobacteriales</taxon>
        <taxon>Flavobacteriaceae</taxon>
        <taxon>Paenimyroides</taxon>
    </lineage>
</organism>
<accession>A0ABT8D2B9</accession>
<keyword evidence="2" id="KW-1185">Reference proteome</keyword>
<protein>
    <recommendedName>
        <fullName evidence="3">Maturase K</fullName>
    </recommendedName>
</protein>
<dbReference type="Proteomes" id="UP001242368">
    <property type="component" value="Unassembled WGS sequence"/>
</dbReference>
<sequence>MFKHHDYEKESNNSLIGIFLLHGDLLHRRILKSILLPKEKP</sequence>
<reference evidence="2" key="1">
    <citation type="journal article" date="2019" name="Int. J. Syst. Evol. Microbiol.">
        <title>The Global Catalogue of Microorganisms (GCM) 10K type strain sequencing project: providing services to taxonomists for standard genome sequencing and annotation.</title>
        <authorList>
            <consortium name="The Broad Institute Genomics Platform"/>
            <consortium name="The Broad Institute Genome Sequencing Center for Infectious Disease"/>
            <person name="Wu L."/>
            <person name="Ma J."/>
        </authorList>
    </citation>
    <scope>NUCLEOTIDE SEQUENCE [LARGE SCALE GENOMIC DNA]</scope>
    <source>
        <strain evidence="2">CECT 7184</strain>
    </source>
</reference>
<evidence type="ECO:0000313" key="2">
    <source>
        <dbReference type="Proteomes" id="UP001242368"/>
    </source>
</evidence>
<gene>
    <name evidence="1" type="ORF">QW060_24410</name>
</gene>
<dbReference type="RefSeq" id="WP_290365329.1">
    <property type="nucleotide sequence ID" value="NZ_JAUFQU010000071.1"/>
</dbReference>
<evidence type="ECO:0008006" key="3">
    <source>
        <dbReference type="Google" id="ProtNLM"/>
    </source>
</evidence>
<proteinExistence type="predicted"/>
<comment type="caution">
    <text evidence="1">The sequence shown here is derived from an EMBL/GenBank/DDBJ whole genome shotgun (WGS) entry which is preliminary data.</text>
</comment>
<name>A0ABT8D2B9_9FLAO</name>
<evidence type="ECO:0000313" key="1">
    <source>
        <dbReference type="EMBL" id="MDN3710048.1"/>
    </source>
</evidence>
<dbReference type="EMBL" id="JAUFQU010000071">
    <property type="protein sequence ID" value="MDN3710048.1"/>
    <property type="molecule type" value="Genomic_DNA"/>
</dbReference>